<evidence type="ECO:0000256" key="2">
    <source>
        <dbReference type="ARBA" id="ARBA00022603"/>
    </source>
</evidence>
<dbReference type="PANTHER" id="PTHR33375">
    <property type="entry name" value="CHROMOSOME-PARTITIONING PROTEIN PARB-RELATED"/>
    <property type="match status" value="1"/>
</dbReference>
<comment type="similarity">
    <text evidence="1 4">Belongs to the N(4)/N(6)-methyltransferase family.</text>
</comment>
<dbReference type="GO" id="GO:0005694">
    <property type="term" value="C:chromosome"/>
    <property type="evidence" value="ECO:0007669"/>
    <property type="project" value="TreeGrafter"/>
</dbReference>
<dbReference type="AlphaFoldDB" id="A0A975H4I3"/>
<evidence type="ECO:0000256" key="5">
    <source>
        <dbReference type="SAM" id="MobiDB-lite"/>
    </source>
</evidence>
<dbReference type="GO" id="GO:0045881">
    <property type="term" value="P:positive regulation of sporulation resulting in formation of a cellular spore"/>
    <property type="evidence" value="ECO:0007669"/>
    <property type="project" value="TreeGrafter"/>
</dbReference>
<evidence type="ECO:0000256" key="3">
    <source>
        <dbReference type="ARBA" id="ARBA00022679"/>
    </source>
</evidence>
<dbReference type="KEGG" id="otd:J1M35_05525"/>
<proteinExistence type="inferred from homology"/>
<accession>A0A975H4I3</accession>
<sequence length="477" mass="52058">MNTASLHPAAEGSAQLSPLQERNPNGLRPWPNNPRTHSERQLVQLQASIRQFGFTTPVIVDEHDVILSGHGRVQAALALGLTSIPGRVLSGLSAPQKRAYVLADNKLAELSKWDAGLLKSELELLIDTDFAVELTGFSTAEIDLMFEAEAPKPVSNPDDLQPADLEVPLVSVRGDLWILGEHRLFCGDALKADSYSVVLDQSSNQAEGRESAQLVFTDPPYNVPIAGHVCGKGSVQHAEFAMASGEMSSAEFTAFLQTVFGHLASCSEDGSIHYLCMDWRHLPELQAAALPVYGPMRQLCVWVKDNGGMGTFYRSQHELVCVYRKGDGKHINNFELGQHGRYRTNVWNYPGVNSFKTLHQELLKLHPTVKPVSLIADAIRDCSHRKGIVLDPFGGSGSTLIAAERTGRRARLIEYEPKYVDVTIQRWQRITGNTAVSASTGQSWTEVQQQRQAVSATTVASVSANELVATELDGGAA</sequence>
<dbReference type="Pfam" id="PF01555">
    <property type="entry name" value="N6_N4_Mtase"/>
    <property type="match status" value="1"/>
</dbReference>
<evidence type="ECO:0000259" key="6">
    <source>
        <dbReference type="SMART" id="SM00470"/>
    </source>
</evidence>
<dbReference type="InterPro" id="IPR050336">
    <property type="entry name" value="Chromosome_partition/occlusion"/>
</dbReference>
<protein>
    <recommendedName>
        <fullName evidence="4">Methyltransferase</fullName>
        <ecNumber evidence="4">2.1.1.-</ecNumber>
    </recommendedName>
</protein>
<dbReference type="GO" id="GO:0008170">
    <property type="term" value="F:N-methyltransferase activity"/>
    <property type="evidence" value="ECO:0007669"/>
    <property type="project" value="InterPro"/>
</dbReference>
<evidence type="ECO:0000256" key="4">
    <source>
        <dbReference type="RuleBase" id="RU362026"/>
    </source>
</evidence>
<evidence type="ECO:0000256" key="1">
    <source>
        <dbReference type="ARBA" id="ARBA00006594"/>
    </source>
</evidence>
<dbReference type="InterPro" id="IPR002941">
    <property type="entry name" value="DNA_methylase_N4/N6"/>
</dbReference>
<dbReference type="PROSITE" id="PS00092">
    <property type="entry name" value="N6_MTASE"/>
    <property type="match status" value="1"/>
</dbReference>
<dbReference type="InterPro" id="IPR002052">
    <property type="entry name" value="DNA_methylase_N6_adenine_CS"/>
</dbReference>
<dbReference type="InterPro" id="IPR036086">
    <property type="entry name" value="ParB/Sulfiredoxin_sf"/>
</dbReference>
<dbReference type="REBASE" id="495669">
    <property type="entry name" value="M.Osp27CORF5525P"/>
</dbReference>
<dbReference type="Gene3D" id="3.90.1530.10">
    <property type="entry name" value="Conserved hypothetical protein from pyrococcus furiosus pfu- 392566-001, ParB domain"/>
    <property type="match status" value="1"/>
</dbReference>
<feature type="compositionally biased region" description="Polar residues" evidence="5">
    <location>
        <begin position="14"/>
        <end position="23"/>
    </location>
</feature>
<keyword evidence="2" id="KW-0489">Methyltransferase</keyword>
<organism evidence="7 8">
    <name type="scientific">Ottowia testudinis</name>
    <dbReference type="NCBI Taxonomy" id="2816950"/>
    <lineage>
        <taxon>Bacteria</taxon>
        <taxon>Pseudomonadati</taxon>
        <taxon>Pseudomonadota</taxon>
        <taxon>Betaproteobacteria</taxon>
        <taxon>Burkholderiales</taxon>
        <taxon>Comamonadaceae</taxon>
        <taxon>Ottowia</taxon>
    </lineage>
</organism>
<dbReference type="PANTHER" id="PTHR33375:SF1">
    <property type="entry name" value="CHROMOSOME-PARTITIONING PROTEIN PARB-RELATED"/>
    <property type="match status" value="1"/>
</dbReference>
<dbReference type="Pfam" id="PF02195">
    <property type="entry name" value="ParB_N"/>
    <property type="match status" value="1"/>
</dbReference>
<dbReference type="PRINTS" id="PR00508">
    <property type="entry name" value="S21N4MTFRASE"/>
</dbReference>
<keyword evidence="3" id="KW-0808">Transferase</keyword>
<evidence type="ECO:0000313" key="7">
    <source>
        <dbReference type="EMBL" id="QTD46351.1"/>
    </source>
</evidence>
<dbReference type="GO" id="GO:0007059">
    <property type="term" value="P:chromosome segregation"/>
    <property type="evidence" value="ECO:0007669"/>
    <property type="project" value="TreeGrafter"/>
</dbReference>
<reference evidence="7" key="1">
    <citation type="submission" date="2021-03" db="EMBL/GenBank/DDBJ databases">
        <title>Ottowia sp. 27C isolated from the cloaca of a Giant Asian pond turtle (Heosemys grandis).</title>
        <authorList>
            <person name="Spergser J."/>
            <person name="Busse H.-J."/>
        </authorList>
    </citation>
    <scope>NUCLEOTIDE SEQUENCE</scope>
    <source>
        <strain evidence="7">27C</strain>
    </source>
</reference>
<dbReference type="SUPFAM" id="SSF53335">
    <property type="entry name" value="S-adenosyl-L-methionine-dependent methyltransferases"/>
    <property type="match status" value="1"/>
</dbReference>
<evidence type="ECO:0000313" key="8">
    <source>
        <dbReference type="Proteomes" id="UP000663903"/>
    </source>
</evidence>
<feature type="region of interest" description="Disordered" evidence="5">
    <location>
        <begin position="1"/>
        <end position="36"/>
    </location>
</feature>
<dbReference type="GO" id="GO:0003677">
    <property type="term" value="F:DNA binding"/>
    <property type="evidence" value="ECO:0007669"/>
    <property type="project" value="InterPro"/>
</dbReference>
<dbReference type="Gene3D" id="3.40.50.150">
    <property type="entry name" value="Vaccinia Virus protein VP39"/>
    <property type="match status" value="1"/>
</dbReference>
<dbReference type="PIRSF" id="PIRSF036758">
    <property type="entry name" value="Aden_M_ParB"/>
    <property type="match status" value="1"/>
</dbReference>
<keyword evidence="8" id="KW-1185">Reference proteome</keyword>
<feature type="domain" description="ParB-like N-terminal" evidence="6">
    <location>
        <begin position="20"/>
        <end position="105"/>
    </location>
</feature>
<gene>
    <name evidence="7" type="ORF">J1M35_05525</name>
</gene>
<dbReference type="InterPro" id="IPR001091">
    <property type="entry name" value="RM_Methyltransferase"/>
</dbReference>
<dbReference type="EC" id="2.1.1.-" evidence="4"/>
<dbReference type="CDD" id="cd16403">
    <property type="entry name" value="ParB_N_like_MT"/>
    <property type="match status" value="1"/>
</dbReference>
<dbReference type="Proteomes" id="UP000663903">
    <property type="component" value="Chromosome"/>
</dbReference>
<dbReference type="GO" id="GO:0032259">
    <property type="term" value="P:methylation"/>
    <property type="evidence" value="ECO:0007669"/>
    <property type="project" value="UniProtKB-KW"/>
</dbReference>
<dbReference type="RefSeq" id="WP_208010250.1">
    <property type="nucleotide sequence ID" value="NZ_CP071796.1"/>
</dbReference>
<dbReference type="EMBL" id="CP071796">
    <property type="protein sequence ID" value="QTD46351.1"/>
    <property type="molecule type" value="Genomic_DNA"/>
</dbReference>
<dbReference type="InterPro" id="IPR029063">
    <property type="entry name" value="SAM-dependent_MTases_sf"/>
</dbReference>
<dbReference type="SMART" id="SM00470">
    <property type="entry name" value="ParB"/>
    <property type="match status" value="1"/>
</dbReference>
<dbReference type="SUPFAM" id="SSF110849">
    <property type="entry name" value="ParB/Sulfiredoxin"/>
    <property type="match status" value="1"/>
</dbReference>
<name>A0A975H4I3_9BURK</name>
<dbReference type="InterPro" id="IPR003115">
    <property type="entry name" value="ParB_N"/>
</dbReference>
<dbReference type="InterPro" id="IPR015840">
    <property type="entry name" value="DNA_MeTrfase_ParB"/>
</dbReference>